<evidence type="ECO:0000313" key="7">
    <source>
        <dbReference type="Proteomes" id="UP001281761"/>
    </source>
</evidence>
<keyword evidence="1" id="KW-0808">Transferase</keyword>
<gene>
    <name evidence="6" type="ORF">BLNAU_3121</name>
</gene>
<sequence>MVEAVRCEGEFESVYTYKSHTLYSRLHGKHQGQELDAQKTAVLIVKGLQNSLSDKARRKAFLRLTPNWILLDENDGVLLQMRELPKFNEQTEPGHTTANRFLESGHGKQSSGVRWASPDVVADQEGLNREKAAVFSLGLILWEMETGQVPLREIDGVNAQRLLATGTGLLMTNIEEWKKELIEKCLSLDPDSRPTLRQIEQTLNTSGKALGTMEENKDMTPHVIAAQNAPVTTG</sequence>
<evidence type="ECO:0000259" key="5">
    <source>
        <dbReference type="PROSITE" id="PS50011"/>
    </source>
</evidence>
<keyword evidence="2" id="KW-0547">Nucleotide-binding</keyword>
<evidence type="ECO:0000313" key="6">
    <source>
        <dbReference type="EMBL" id="KAK2962065.1"/>
    </source>
</evidence>
<dbReference type="EMBL" id="JARBJD010000013">
    <property type="protein sequence ID" value="KAK2962065.1"/>
    <property type="molecule type" value="Genomic_DNA"/>
</dbReference>
<evidence type="ECO:0000256" key="3">
    <source>
        <dbReference type="ARBA" id="ARBA00022777"/>
    </source>
</evidence>
<accession>A0ABQ9YE64</accession>
<keyword evidence="4" id="KW-0067">ATP-binding</keyword>
<dbReference type="InterPro" id="IPR001245">
    <property type="entry name" value="Ser-Thr/Tyr_kinase_cat_dom"/>
</dbReference>
<feature type="domain" description="Protein kinase" evidence="5">
    <location>
        <begin position="1"/>
        <end position="203"/>
    </location>
</feature>
<comment type="caution">
    <text evidence="6">The sequence shown here is derived from an EMBL/GenBank/DDBJ whole genome shotgun (WGS) entry which is preliminary data.</text>
</comment>
<dbReference type="InterPro" id="IPR011009">
    <property type="entry name" value="Kinase-like_dom_sf"/>
</dbReference>
<dbReference type="InterPro" id="IPR000719">
    <property type="entry name" value="Prot_kinase_dom"/>
</dbReference>
<dbReference type="Pfam" id="PF07714">
    <property type="entry name" value="PK_Tyr_Ser-Thr"/>
    <property type="match status" value="1"/>
</dbReference>
<dbReference type="PANTHER" id="PTHR44329:SF288">
    <property type="entry name" value="MITOGEN-ACTIVATED PROTEIN KINASE KINASE KINASE 20"/>
    <property type="match status" value="1"/>
</dbReference>
<keyword evidence="7" id="KW-1185">Reference proteome</keyword>
<evidence type="ECO:0000256" key="4">
    <source>
        <dbReference type="ARBA" id="ARBA00022840"/>
    </source>
</evidence>
<proteinExistence type="predicted"/>
<protein>
    <recommendedName>
        <fullName evidence="5">Protein kinase domain-containing protein</fullName>
    </recommendedName>
</protein>
<dbReference type="SUPFAM" id="SSF56112">
    <property type="entry name" value="Protein kinase-like (PK-like)"/>
    <property type="match status" value="1"/>
</dbReference>
<reference evidence="6 7" key="1">
    <citation type="journal article" date="2022" name="bioRxiv">
        <title>Genomics of Preaxostyla Flagellates Illuminates Evolutionary Transitions and the Path Towards Mitochondrial Loss.</title>
        <authorList>
            <person name="Novak L.V.F."/>
            <person name="Treitli S.C."/>
            <person name="Pyrih J."/>
            <person name="Halakuc P."/>
            <person name="Pipaliya S.V."/>
            <person name="Vacek V."/>
            <person name="Brzon O."/>
            <person name="Soukal P."/>
            <person name="Eme L."/>
            <person name="Dacks J.B."/>
            <person name="Karnkowska A."/>
            <person name="Elias M."/>
            <person name="Hampl V."/>
        </authorList>
    </citation>
    <scope>NUCLEOTIDE SEQUENCE [LARGE SCALE GENOMIC DNA]</scope>
    <source>
        <strain evidence="6">NAU3</strain>
        <tissue evidence="6">Gut</tissue>
    </source>
</reference>
<dbReference type="InterPro" id="IPR051681">
    <property type="entry name" value="Ser/Thr_Kinases-Pseudokinases"/>
</dbReference>
<dbReference type="Gene3D" id="1.10.510.10">
    <property type="entry name" value="Transferase(Phosphotransferase) domain 1"/>
    <property type="match status" value="1"/>
</dbReference>
<name>A0ABQ9YE64_9EUKA</name>
<organism evidence="6 7">
    <name type="scientific">Blattamonas nauphoetae</name>
    <dbReference type="NCBI Taxonomy" id="2049346"/>
    <lineage>
        <taxon>Eukaryota</taxon>
        <taxon>Metamonada</taxon>
        <taxon>Preaxostyla</taxon>
        <taxon>Oxymonadida</taxon>
        <taxon>Blattamonas</taxon>
    </lineage>
</organism>
<dbReference type="Proteomes" id="UP001281761">
    <property type="component" value="Unassembled WGS sequence"/>
</dbReference>
<evidence type="ECO:0000256" key="2">
    <source>
        <dbReference type="ARBA" id="ARBA00022741"/>
    </source>
</evidence>
<dbReference type="PANTHER" id="PTHR44329">
    <property type="entry name" value="SERINE/THREONINE-PROTEIN KINASE TNNI3K-RELATED"/>
    <property type="match status" value="1"/>
</dbReference>
<dbReference type="PROSITE" id="PS50011">
    <property type="entry name" value="PROTEIN_KINASE_DOM"/>
    <property type="match status" value="1"/>
</dbReference>
<evidence type="ECO:0000256" key="1">
    <source>
        <dbReference type="ARBA" id="ARBA00022679"/>
    </source>
</evidence>
<keyword evidence="3" id="KW-0418">Kinase</keyword>